<dbReference type="AlphaFoldDB" id="A0A364Y1Y0"/>
<dbReference type="GO" id="GO:0003824">
    <property type="term" value="F:catalytic activity"/>
    <property type="evidence" value="ECO:0007669"/>
    <property type="project" value="InterPro"/>
</dbReference>
<evidence type="ECO:0000313" key="1">
    <source>
        <dbReference type="EMBL" id="RAW00883.1"/>
    </source>
</evidence>
<dbReference type="InterPro" id="IPR011013">
    <property type="entry name" value="Gal_mutarotase_sf_dom"/>
</dbReference>
<evidence type="ECO:0000313" key="2">
    <source>
        <dbReference type="Proteomes" id="UP000251889"/>
    </source>
</evidence>
<dbReference type="GO" id="GO:0005975">
    <property type="term" value="P:carbohydrate metabolic process"/>
    <property type="evidence" value="ECO:0007669"/>
    <property type="project" value="InterPro"/>
</dbReference>
<sequence>MKNTIITIVAIILLSACSKGKKIIVTNELDFARREVVSIPLKDVSKKISDFFHIEDENGEVVPMQLVEANGADADDVLLLDVAFTGKSSRSFVVVESEGKQSVEDGTFGRLVPERIDDFAWENDLVAFRTYGPEAQRLVDANEKGGTLSSGIDCWLKRVNYPIIDKWYAKYVAGGTYHKDDGEGYDPYHVGASRGCGGLGFLAGDSLFVSKNFTSHRVITNGPLRTVFELTYAPWSANGVGVEERKIITIDRGQQFCKVEAHLQTDSSLNFTVGITLHDKKGEAKLDSTTGCFRYWETIDDSSLGTAVVIDPASILRSQDFRTEKKDLSHIYVTAKHNGVLTYYPGFAWQKAGKITSKESWDKHLAEFSKRLQAPVKVSVQN</sequence>
<comment type="caution">
    <text evidence="1">The sequence shown here is derived from an EMBL/GenBank/DDBJ whole genome shotgun (WGS) entry which is preliminary data.</text>
</comment>
<proteinExistence type="predicted"/>
<dbReference type="EMBL" id="QMFY01000005">
    <property type="protein sequence ID" value="RAW00883.1"/>
    <property type="molecule type" value="Genomic_DNA"/>
</dbReference>
<accession>A0A364Y1Y0</accession>
<reference evidence="1 2" key="1">
    <citation type="submission" date="2018-06" db="EMBL/GenBank/DDBJ databases">
        <title>Chryseolinea flavus sp. nov., a member of the phylum Bacteroidetes isolated from soil.</title>
        <authorList>
            <person name="Li Y."/>
            <person name="Wang J."/>
        </authorList>
    </citation>
    <scope>NUCLEOTIDE SEQUENCE [LARGE SCALE GENOMIC DNA]</scope>
    <source>
        <strain evidence="1 2">SDU1-6</strain>
    </source>
</reference>
<organism evidence="1 2">
    <name type="scientific">Pseudochryseolinea flava</name>
    <dbReference type="NCBI Taxonomy" id="2059302"/>
    <lineage>
        <taxon>Bacteria</taxon>
        <taxon>Pseudomonadati</taxon>
        <taxon>Bacteroidota</taxon>
        <taxon>Cytophagia</taxon>
        <taxon>Cytophagales</taxon>
        <taxon>Fulvivirgaceae</taxon>
        <taxon>Pseudochryseolinea</taxon>
    </lineage>
</organism>
<dbReference type="GO" id="GO:0030246">
    <property type="term" value="F:carbohydrate binding"/>
    <property type="evidence" value="ECO:0007669"/>
    <property type="project" value="InterPro"/>
</dbReference>
<gene>
    <name evidence="1" type="ORF">DQQ10_11615</name>
</gene>
<protein>
    <submittedName>
        <fullName evidence="1">DUF4861 domain-containing protein</fullName>
    </submittedName>
</protein>
<dbReference type="Proteomes" id="UP000251889">
    <property type="component" value="Unassembled WGS sequence"/>
</dbReference>
<name>A0A364Y1Y0_9BACT</name>
<keyword evidence="2" id="KW-1185">Reference proteome</keyword>
<dbReference type="SUPFAM" id="SSF74650">
    <property type="entry name" value="Galactose mutarotase-like"/>
    <property type="match status" value="1"/>
</dbReference>
<dbReference type="Pfam" id="PF16153">
    <property type="entry name" value="DUF4861"/>
    <property type="match status" value="1"/>
</dbReference>
<dbReference type="OrthoDB" id="9800230at2"/>
<dbReference type="RefSeq" id="WP_112747039.1">
    <property type="nucleotide sequence ID" value="NZ_QMFY01000005.1"/>
</dbReference>
<dbReference type="InterPro" id="IPR032342">
    <property type="entry name" value="DUF4861"/>
</dbReference>
<dbReference type="PROSITE" id="PS51257">
    <property type="entry name" value="PROKAR_LIPOPROTEIN"/>
    <property type="match status" value="1"/>
</dbReference>